<evidence type="ECO:0000313" key="2">
    <source>
        <dbReference type="EMBL" id="KAK7488619.1"/>
    </source>
</evidence>
<evidence type="ECO:0000256" key="1">
    <source>
        <dbReference type="SAM" id="MobiDB-lite"/>
    </source>
</evidence>
<evidence type="ECO:0000313" key="3">
    <source>
        <dbReference type="Proteomes" id="UP001519460"/>
    </source>
</evidence>
<organism evidence="2 3">
    <name type="scientific">Batillaria attramentaria</name>
    <dbReference type="NCBI Taxonomy" id="370345"/>
    <lineage>
        <taxon>Eukaryota</taxon>
        <taxon>Metazoa</taxon>
        <taxon>Spiralia</taxon>
        <taxon>Lophotrochozoa</taxon>
        <taxon>Mollusca</taxon>
        <taxon>Gastropoda</taxon>
        <taxon>Caenogastropoda</taxon>
        <taxon>Sorbeoconcha</taxon>
        <taxon>Cerithioidea</taxon>
        <taxon>Batillariidae</taxon>
        <taxon>Batillaria</taxon>
    </lineage>
</organism>
<keyword evidence="3" id="KW-1185">Reference proteome</keyword>
<gene>
    <name evidence="2" type="ORF">BaRGS_00020072</name>
</gene>
<reference evidence="2 3" key="1">
    <citation type="journal article" date="2023" name="Sci. Data">
        <title>Genome assembly of the Korean intertidal mud-creeper Batillaria attramentaria.</title>
        <authorList>
            <person name="Patra A.K."/>
            <person name="Ho P.T."/>
            <person name="Jun S."/>
            <person name="Lee S.J."/>
            <person name="Kim Y."/>
            <person name="Won Y.J."/>
        </authorList>
    </citation>
    <scope>NUCLEOTIDE SEQUENCE [LARGE SCALE GENOMIC DNA]</scope>
    <source>
        <strain evidence="2">Wonlab-2016</strain>
    </source>
</reference>
<comment type="caution">
    <text evidence="2">The sequence shown here is derived from an EMBL/GenBank/DDBJ whole genome shotgun (WGS) entry which is preliminary data.</text>
</comment>
<feature type="compositionally biased region" description="Pro residues" evidence="1">
    <location>
        <begin position="62"/>
        <end position="88"/>
    </location>
</feature>
<dbReference type="Proteomes" id="UP001519460">
    <property type="component" value="Unassembled WGS sequence"/>
</dbReference>
<dbReference type="AlphaFoldDB" id="A0ABD0KNJ6"/>
<dbReference type="EMBL" id="JACVVK020000148">
    <property type="protein sequence ID" value="KAK7488619.1"/>
    <property type="molecule type" value="Genomic_DNA"/>
</dbReference>
<proteinExistence type="predicted"/>
<name>A0ABD0KNJ6_9CAEN</name>
<protein>
    <submittedName>
        <fullName evidence="2">Uncharacterized protein</fullName>
    </submittedName>
</protein>
<feature type="region of interest" description="Disordered" evidence="1">
    <location>
        <begin position="52"/>
        <end position="88"/>
    </location>
</feature>
<sequence length="140" mass="15134">MYLCHIARPPPGSYPQTFTLVCRRKALSPHLSRKSVRSPRLPPPPPYPLFFGPSHLPSASPNRPPPCPALPTTPIPLPPSFPRLPPPSLLISTSSVTQAVNWPTPCDPGGQSGGYVGSKRPERLKGFITGRWGCGVDGRR</sequence>
<accession>A0ABD0KNJ6</accession>
<feature type="region of interest" description="Disordered" evidence="1">
    <location>
        <begin position="101"/>
        <end position="120"/>
    </location>
</feature>